<feature type="transmembrane region" description="Helical" evidence="1">
    <location>
        <begin position="20"/>
        <end position="40"/>
    </location>
</feature>
<organism evidence="2 3">
    <name type="scientific">Urechidicola vernalis</name>
    <dbReference type="NCBI Taxonomy" id="3075600"/>
    <lineage>
        <taxon>Bacteria</taxon>
        <taxon>Pseudomonadati</taxon>
        <taxon>Bacteroidota</taxon>
        <taxon>Flavobacteriia</taxon>
        <taxon>Flavobacteriales</taxon>
        <taxon>Flavobacteriaceae</taxon>
        <taxon>Urechidicola</taxon>
    </lineage>
</organism>
<keyword evidence="1" id="KW-0472">Membrane</keyword>
<dbReference type="Pfam" id="PF04306">
    <property type="entry name" value="DUF456"/>
    <property type="match status" value="1"/>
</dbReference>
<accession>A0ABU2Y536</accession>
<feature type="transmembrane region" description="Helical" evidence="1">
    <location>
        <begin position="60"/>
        <end position="85"/>
    </location>
</feature>
<dbReference type="Proteomes" id="UP001252186">
    <property type="component" value="Unassembled WGS sequence"/>
</dbReference>
<dbReference type="RefSeq" id="WP_311592996.1">
    <property type="nucleotide sequence ID" value="NZ_JAVRHV010000002.1"/>
</dbReference>
<feature type="transmembrane region" description="Helical" evidence="1">
    <location>
        <begin position="105"/>
        <end position="127"/>
    </location>
</feature>
<dbReference type="EMBL" id="JAVRHV010000002">
    <property type="protein sequence ID" value="MDT0552812.1"/>
    <property type="molecule type" value="Genomic_DNA"/>
</dbReference>
<protein>
    <submittedName>
        <fullName evidence="2">DUF456 domain-containing protein</fullName>
    </submittedName>
</protein>
<evidence type="ECO:0000256" key="1">
    <source>
        <dbReference type="SAM" id="Phobius"/>
    </source>
</evidence>
<dbReference type="PANTHER" id="PTHR39165">
    <property type="entry name" value="IG HYPOTHETICAL 17883"/>
    <property type="match status" value="1"/>
</dbReference>
<dbReference type="InterPro" id="IPR007403">
    <property type="entry name" value="DUF456"/>
</dbReference>
<reference evidence="2 3" key="1">
    <citation type="submission" date="2023-09" db="EMBL/GenBank/DDBJ databases">
        <authorList>
            <person name="Rey-Velasco X."/>
        </authorList>
    </citation>
    <scope>NUCLEOTIDE SEQUENCE [LARGE SCALE GENOMIC DNA]</scope>
    <source>
        <strain evidence="2 3">P050</strain>
    </source>
</reference>
<proteinExistence type="predicted"/>
<dbReference type="PANTHER" id="PTHR39165:SF1">
    <property type="entry name" value="DUF456 DOMAIN-CONTAINING PROTEIN"/>
    <property type="match status" value="1"/>
</dbReference>
<comment type="caution">
    <text evidence="2">The sequence shown here is derived from an EMBL/GenBank/DDBJ whole genome shotgun (WGS) entry which is preliminary data.</text>
</comment>
<keyword evidence="3" id="KW-1185">Reference proteome</keyword>
<evidence type="ECO:0000313" key="3">
    <source>
        <dbReference type="Proteomes" id="UP001252186"/>
    </source>
</evidence>
<keyword evidence="1" id="KW-0812">Transmembrane</keyword>
<evidence type="ECO:0000313" key="2">
    <source>
        <dbReference type="EMBL" id="MDT0552812.1"/>
    </source>
</evidence>
<gene>
    <name evidence="2" type="ORF">RM519_06105</name>
</gene>
<sequence>MTGWVGLLLLHFTSIIPMDWTFLGIALAVSIFVWGIDYVIPAWGTKKFGGSKFGVRGSMIGLIVGLIFMGPLGIILGPFAGALIGELIYNSKDFNRALKAAFGSFVGFLLSTGLKLGVSIVFVYLYWIEFWEYKELFF</sequence>
<keyword evidence="1" id="KW-1133">Transmembrane helix</keyword>
<name>A0ABU2Y536_9FLAO</name>